<dbReference type="AlphaFoldDB" id="A0A1J5QBY0"/>
<sequence>MGCLGSGRADVPRTVAAHPEVGARDEAVVLEEHRADPCGGEHHGDLETEAPETDDPHAPRRTRAHVRGAVAVLQHRGPRARVAGRAGEQRRGAGGGRAGRDRAQDVRLVQCAEEGIEPVRRKAVARGGRPERLHRRTGFGLRQDVDLDAGHPGQSYRPSRVGPDLHLTRCAPEQVEPGPQSHRDPPRLCWSLRGRCLRGRCLRGRCLRAGPPVALTVARAVGRWPVVHRLRCAVAVVLRCVVHGMWTGVWTSPAFLGKR</sequence>
<protein>
    <submittedName>
        <fullName evidence="2">Uncharacterized protein</fullName>
    </submittedName>
</protein>
<feature type="region of interest" description="Disordered" evidence="1">
    <location>
        <begin position="35"/>
        <end position="60"/>
    </location>
</feature>
<feature type="region of interest" description="Disordered" evidence="1">
    <location>
        <begin position="144"/>
        <end position="163"/>
    </location>
</feature>
<evidence type="ECO:0000313" key="2">
    <source>
        <dbReference type="EMBL" id="OIQ80920.1"/>
    </source>
</evidence>
<dbReference type="EMBL" id="MLJW01000993">
    <property type="protein sequence ID" value="OIQ80920.1"/>
    <property type="molecule type" value="Genomic_DNA"/>
</dbReference>
<reference evidence="2" key="1">
    <citation type="submission" date="2016-10" db="EMBL/GenBank/DDBJ databases">
        <title>Sequence of Gallionella enrichment culture.</title>
        <authorList>
            <person name="Poehlein A."/>
            <person name="Muehling M."/>
            <person name="Daniel R."/>
        </authorList>
    </citation>
    <scope>NUCLEOTIDE SEQUENCE</scope>
</reference>
<gene>
    <name evidence="2" type="ORF">GALL_373130</name>
</gene>
<evidence type="ECO:0000256" key="1">
    <source>
        <dbReference type="SAM" id="MobiDB-lite"/>
    </source>
</evidence>
<name>A0A1J5QBY0_9ZZZZ</name>
<feature type="compositionally biased region" description="Basic and acidic residues" evidence="1">
    <location>
        <begin position="35"/>
        <end position="46"/>
    </location>
</feature>
<proteinExistence type="predicted"/>
<comment type="caution">
    <text evidence="2">The sequence shown here is derived from an EMBL/GenBank/DDBJ whole genome shotgun (WGS) entry which is preliminary data.</text>
</comment>
<accession>A0A1J5QBY0</accession>
<feature type="region of interest" description="Disordered" evidence="1">
    <location>
        <begin position="75"/>
        <end position="102"/>
    </location>
</feature>
<feature type="region of interest" description="Disordered" evidence="1">
    <location>
        <begin position="1"/>
        <end position="23"/>
    </location>
</feature>
<organism evidence="2">
    <name type="scientific">mine drainage metagenome</name>
    <dbReference type="NCBI Taxonomy" id="410659"/>
    <lineage>
        <taxon>unclassified sequences</taxon>
        <taxon>metagenomes</taxon>
        <taxon>ecological metagenomes</taxon>
    </lineage>
</organism>